<dbReference type="InterPro" id="IPR001046">
    <property type="entry name" value="NRAMP_fam"/>
</dbReference>
<gene>
    <name evidence="8" type="primary">mntH_2</name>
    <name evidence="8" type="ORF">LzC2_24350</name>
</gene>
<feature type="transmembrane region" description="Helical" evidence="7">
    <location>
        <begin position="276"/>
        <end position="295"/>
    </location>
</feature>
<dbReference type="PANTHER" id="PTHR11706:SF33">
    <property type="entry name" value="NATURAL RESISTANCE-ASSOCIATED MACROPHAGE PROTEIN 2"/>
    <property type="match status" value="1"/>
</dbReference>
<dbReference type="Proteomes" id="UP000609651">
    <property type="component" value="Unassembled WGS sequence"/>
</dbReference>
<sequence>MFPTVPLRRAGAGRGLVPAKRRLGLRGAAAVPNVRPLCARSDTLNRTPLRRPPSGRSWFGPSTLVTAALIGPGTLTTCTRAGIQHGYDLLWALGFAGLTTVVLQEMAARLGWATGAGLGEAIRREFRTRRSRTLSFGLVIAAILVGNMAYESGNLSGAVIGLELLVGPTPIGAVAVAAACGGLLWWGRYRGLERVLIGLVLLMSGCFLATAITVRPDLSALVAGFRPKAMEPEHFLTVMGLIGTTVVPYNLFLHASTISTRWGPEAPIRDVRRETVVAVLLGVLISVLIVVTSAGSRARLPNPGAIDNVSDLAVQLGPLAGRFAEVLMGIGYLAAGVSSALTAPLAAALAARGLFGWESNDRDRRFVGVWAVILLVGAAVGQSGVKLVSVILFAQVANAVILPLIGAYLLRLANSRSTMGGATNGWISNAAAAAALLVLAAISSVSLWKVLGA</sequence>
<keyword evidence="3 7" id="KW-0812">Transmembrane</keyword>
<reference evidence="8 9" key="1">
    <citation type="journal article" date="2020" name="Syst. Appl. Microbiol.">
        <title>Alienimonas chondri sp. nov., a novel planctomycete isolated from the biofilm of the red alga Chondrus crispus.</title>
        <authorList>
            <person name="Vitorino I."/>
            <person name="Albuquerque L."/>
            <person name="Wiegand S."/>
            <person name="Kallscheuer N."/>
            <person name="da Costa M.S."/>
            <person name="Lobo-da-Cunha A."/>
            <person name="Jogler C."/>
            <person name="Lage O.M."/>
        </authorList>
    </citation>
    <scope>NUCLEOTIDE SEQUENCE [LARGE SCALE GENOMIC DNA]</scope>
    <source>
        <strain evidence="8 9">LzC2</strain>
    </source>
</reference>
<feature type="transmembrane region" description="Helical" evidence="7">
    <location>
        <begin position="195"/>
        <end position="214"/>
    </location>
</feature>
<proteinExistence type="predicted"/>
<dbReference type="PANTHER" id="PTHR11706">
    <property type="entry name" value="SOLUTE CARRIER PROTEIN FAMILY 11 MEMBER"/>
    <property type="match status" value="1"/>
</dbReference>
<keyword evidence="4" id="KW-0769">Symport</keyword>
<name>A0ABX1VE45_9PLAN</name>
<evidence type="ECO:0000256" key="5">
    <source>
        <dbReference type="ARBA" id="ARBA00022989"/>
    </source>
</evidence>
<feature type="transmembrane region" description="Helical" evidence="7">
    <location>
        <begin position="367"/>
        <end position="385"/>
    </location>
</feature>
<feature type="transmembrane region" description="Helical" evidence="7">
    <location>
        <begin position="330"/>
        <end position="355"/>
    </location>
</feature>
<feature type="transmembrane region" description="Helical" evidence="7">
    <location>
        <begin position="133"/>
        <end position="150"/>
    </location>
</feature>
<evidence type="ECO:0000256" key="2">
    <source>
        <dbReference type="ARBA" id="ARBA00022448"/>
    </source>
</evidence>
<evidence type="ECO:0000313" key="9">
    <source>
        <dbReference type="Proteomes" id="UP000609651"/>
    </source>
</evidence>
<evidence type="ECO:0000313" key="8">
    <source>
        <dbReference type="EMBL" id="NNJ26352.1"/>
    </source>
</evidence>
<dbReference type="PRINTS" id="PR00447">
    <property type="entry name" value="NATRESASSCMP"/>
</dbReference>
<keyword evidence="5 7" id="KW-1133">Transmembrane helix</keyword>
<keyword evidence="6 7" id="KW-0472">Membrane</keyword>
<comment type="subcellular location">
    <subcellularLocation>
        <location evidence="1">Membrane</location>
        <topology evidence="1">Multi-pass membrane protein</topology>
    </subcellularLocation>
</comment>
<protein>
    <submittedName>
        <fullName evidence="8">Divalent metal cation transporter MntH</fullName>
    </submittedName>
</protein>
<accession>A0ABX1VE45</accession>
<dbReference type="NCBIfam" id="NF037982">
    <property type="entry name" value="Nramp_1"/>
    <property type="match status" value="1"/>
</dbReference>
<dbReference type="RefSeq" id="WP_261345247.1">
    <property type="nucleotide sequence ID" value="NZ_WTPX01000074.1"/>
</dbReference>
<evidence type="ECO:0000256" key="4">
    <source>
        <dbReference type="ARBA" id="ARBA00022847"/>
    </source>
</evidence>
<organism evidence="8 9">
    <name type="scientific">Alienimonas chondri</name>
    <dbReference type="NCBI Taxonomy" id="2681879"/>
    <lineage>
        <taxon>Bacteria</taxon>
        <taxon>Pseudomonadati</taxon>
        <taxon>Planctomycetota</taxon>
        <taxon>Planctomycetia</taxon>
        <taxon>Planctomycetales</taxon>
        <taxon>Planctomycetaceae</taxon>
        <taxon>Alienimonas</taxon>
    </lineage>
</organism>
<comment type="caution">
    <text evidence="8">The sequence shown here is derived from an EMBL/GenBank/DDBJ whole genome shotgun (WGS) entry which is preliminary data.</text>
</comment>
<evidence type="ECO:0000256" key="6">
    <source>
        <dbReference type="ARBA" id="ARBA00023136"/>
    </source>
</evidence>
<feature type="transmembrane region" description="Helical" evidence="7">
    <location>
        <begin position="234"/>
        <end position="255"/>
    </location>
</feature>
<evidence type="ECO:0000256" key="1">
    <source>
        <dbReference type="ARBA" id="ARBA00004141"/>
    </source>
</evidence>
<keyword evidence="2" id="KW-0813">Transport</keyword>
<evidence type="ECO:0000256" key="7">
    <source>
        <dbReference type="SAM" id="Phobius"/>
    </source>
</evidence>
<evidence type="ECO:0000256" key="3">
    <source>
        <dbReference type="ARBA" id="ARBA00022692"/>
    </source>
</evidence>
<keyword evidence="9" id="KW-1185">Reference proteome</keyword>
<feature type="transmembrane region" description="Helical" evidence="7">
    <location>
        <begin position="430"/>
        <end position="451"/>
    </location>
</feature>
<dbReference type="EMBL" id="WTPX01000074">
    <property type="protein sequence ID" value="NNJ26352.1"/>
    <property type="molecule type" value="Genomic_DNA"/>
</dbReference>
<dbReference type="Pfam" id="PF01566">
    <property type="entry name" value="Nramp"/>
    <property type="match status" value="1"/>
</dbReference>
<feature type="transmembrane region" description="Helical" evidence="7">
    <location>
        <begin position="170"/>
        <end position="188"/>
    </location>
</feature>
<feature type="transmembrane region" description="Helical" evidence="7">
    <location>
        <begin position="391"/>
        <end position="410"/>
    </location>
</feature>